<evidence type="ECO:0000313" key="3">
    <source>
        <dbReference type="Proteomes" id="UP001295423"/>
    </source>
</evidence>
<dbReference type="FunFam" id="3.30.1330.40:FF:000001">
    <property type="entry name" value="L-PSP family endoribonuclease"/>
    <property type="match status" value="1"/>
</dbReference>
<dbReference type="AlphaFoldDB" id="A0AAD2CG72"/>
<accession>A0AAD2CG72</accession>
<dbReference type="InterPro" id="IPR006175">
    <property type="entry name" value="YjgF/YER057c/UK114"/>
</dbReference>
<dbReference type="PANTHER" id="PTHR11803">
    <property type="entry name" value="2-IMINOBUTANOATE/2-IMINOPROPANOATE DEAMINASE RIDA"/>
    <property type="match status" value="1"/>
</dbReference>
<dbReference type="PANTHER" id="PTHR11803:SF58">
    <property type="entry name" value="PROTEIN HMF1-RELATED"/>
    <property type="match status" value="1"/>
</dbReference>
<name>A0AAD2CG72_9STRA</name>
<comment type="caution">
    <text evidence="2">The sequence shown here is derived from an EMBL/GenBank/DDBJ whole genome shotgun (WGS) entry which is preliminary data.</text>
</comment>
<dbReference type="CDD" id="cd00448">
    <property type="entry name" value="YjgF_YER057c_UK114_family"/>
    <property type="match status" value="1"/>
</dbReference>
<dbReference type="InterPro" id="IPR019897">
    <property type="entry name" value="RidA_CS"/>
</dbReference>
<dbReference type="Proteomes" id="UP001295423">
    <property type="component" value="Unassembled WGS sequence"/>
</dbReference>
<comment type="similarity">
    <text evidence="1">Belongs to the RutC family.</text>
</comment>
<dbReference type="PROSITE" id="PS01094">
    <property type="entry name" value="UPF0076"/>
    <property type="match status" value="1"/>
</dbReference>
<reference evidence="2" key="1">
    <citation type="submission" date="2023-08" db="EMBL/GenBank/DDBJ databases">
        <authorList>
            <person name="Audoor S."/>
            <person name="Bilcke G."/>
        </authorList>
    </citation>
    <scope>NUCLEOTIDE SEQUENCE</scope>
</reference>
<evidence type="ECO:0000313" key="2">
    <source>
        <dbReference type="EMBL" id="CAJ1931764.1"/>
    </source>
</evidence>
<evidence type="ECO:0000256" key="1">
    <source>
        <dbReference type="ARBA" id="ARBA00010552"/>
    </source>
</evidence>
<protein>
    <submittedName>
        <fullName evidence="2">Uncharacterized protein</fullName>
    </submittedName>
</protein>
<gene>
    <name evidence="2" type="ORF">CYCCA115_LOCUS2533</name>
</gene>
<sequence length="131" mass="13676">MAKEIKEIQTKDAPAPVGPYSQAVLAGSTLYCSGSIALDPVTGEFVGGGDVQEEARQCLKNMGAILKASGASASNVVRCTVFLSDLNDFSKVNDIYSEFFKDNAVAPSRSCVQAAALPKGALVEIDCIAEL</sequence>
<dbReference type="SUPFAM" id="SSF55298">
    <property type="entry name" value="YjgF-like"/>
    <property type="match status" value="1"/>
</dbReference>
<dbReference type="NCBIfam" id="TIGR00004">
    <property type="entry name" value="Rid family detoxifying hydrolase"/>
    <property type="match status" value="1"/>
</dbReference>
<dbReference type="GO" id="GO:0019239">
    <property type="term" value="F:deaminase activity"/>
    <property type="evidence" value="ECO:0007669"/>
    <property type="project" value="TreeGrafter"/>
</dbReference>
<dbReference type="InterPro" id="IPR035959">
    <property type="entry name" value="RutC-like_sf"/>
</dbReference>
<dbReference type="Gene3D" id="3.30.1330.40">
    <property type="entry name" value="RutC-like"/>
    <property type="match status" value="1"/>
</dbReference>
<dbReference type="EMBL" id="CAKOGP040000180">
    <property type="protein sequence ID" value="CAJ1931764.1"/>
    <property type="molecule type" value="Genomic_DNA"/>
</dbReference>
<organism evidence="2 3">
    <name type="scientific">Cylindrotheca closterium</name>
    <dbReference type="NCBI Taxonomy" id="2856"/>
    <lineage>
        <taxon>Eukaryota</taxon>
        <taxon>Sar</taxon>
        <taxon>Stramenopiles</taxon>
        <taxon>Ochrophyta</taxon>
        <taxon>Bacillariophyta</taxon>
        <taxon>Bacillariophyceae</taxon>
        <taxon>Bacillariophycidae</taxon>
        <taxon>Bacillariales</taxon>
        <taxon>Bacillariaceae</taxon>
        <taxon>Cylindrotheca</taxon>
    </lineage>
</organism>
<dbReference type="Pfam" id="PF01042">
    <property type="entry name" value="Ribonuc_L-PSP"/>
    <property type="match status" value="1"/>
</dbReference>
<keyword evidence="3" id="KW-1185">Reference proteome</keyword>
<dbReference type="GO" id="GO:0005829">
    <property type="term" value="C:cytosol"/>
    <property type="evidence" value="ECO:0007669"/>
    <property type="project" value="TreeGrafter"/>
</dbReference>
<proteinExistence type="inferred from homology"/>
<dbReference type="InterPro" id="IPR006056">
    <property type="entry name" value="RidA"/>
</dbReference>